<protein>
    <submittedName>
        <fullName evidence="2">Uncharacterized protein</fullName>
    </submittedName>
</protein>
<dbReference type="Proteomes" id="UP001059041">
    <property type="component" value="Linkage Group LG8"/>
</dbReference>
<name>A0A9W7WPU1_TRIRA</name>
<keyword evidence="3" id="KW-1185">Reference proteome</keyword>
<proteinExistence type="predicted"/>
<feature type="signal peptide" evidence="1">
    <location>
        <begin position="1"/>
        <end position="19"/>
    </location>
</feature>
<feature type="chain" id="PRO_5040840169" evidence="1">
    <location>
        <begin position="20"/>
        <end position="91"/>
    </location>
</feature>
<reference evidence="2" key="1">
    <citation type="submission" date="2021-02" db="EMBL/GenBank/DDBJ databases">
        <title>Comparative genomics reveals that relaxation of natural selection precedes convergent phenotypic evolution of cavefish.</title>
        <authorList>
            <person name="Peng Z."/>
        </authorList>
    </citation>
    <scope>NUCLEOTIDE SEQUENCE</scope>
    <source>
        <tissue evidence="2">Muscle</tissue>
    </source>
</reference>
<accession>A0A9W7WPU1</accession>
<dbReference type="EMBL" id="JAFHDT010000008">
    <property type="protein sequence ID" value="KAI7806138.1"/>
    <property type="molecule type" value="Genomic_DNA"/>
</dbReference>
<sequence length="91" mass="10432">MSKTVSLVFVLVILTTILCNNSVCCRGFWKGRISCGCKIHPEKGLQCSKRHNFKTMDEIMKCICRNPRTYLTDSSKRLFQKMCKPNISTPL</sequence>
<gene>
    <name evidence="2" type="ORF">IRJ41_001095</name>
</gene>
<evidence type="ECO:0000313" key="2">
    <source>
        <dbReference type="EMBL" id="KAI7806138.1"/>
    </source>
</evidence>
<evidence type="ECO:0000313" key="3">
    <source>
        <dbReference type="Proteomes" id="UP001059041"/>
    </source>
</evidence>
<comment type="caution">
    <text evidence="2">The sequence shown here is derived from an EMBL/GenBank/DDBJ whole genome shotgun (WGS) entry which is preliminary data.</text>
</comment>
<organism evidence="2 3">
    <name type="scientific">Triplophysa rosa</name>
    <name type="common">Cave loach</name>
    <dbReference type="NCBI Taxonomy" id="992332"/>
    <lineage>
        <taxon>Eukaryota</taxon>
        <taxon>Metazoa</taxon>
        <taxon>Chordata</taxon>
        <taxon>Craniata</taxon>
        <taxon>Vertebrata</taxon>
        <taxon>Euteleostomi</taxon>
        <taxon>Actinopterygii</taxon>
        <taxon>Neopterygii</taxon>
        <taxon>Teleostei</taxon>
        <taxon>Ostariophysi</taxon>
        <taxon>Cypriniformes</taxon>
        <taxon>Nemacheilidae</taxon>
        <taxon>Triplophysa</taxon>
    </lineage>
</organism>
<dbReference type="AlphaFoldDB" id="A0A9W7WPU1"/>
<evidence type="ECO:0000256" key="1">
    <source>
        <dbReference type="SAM" id="SignalP"/>
    </source>
</evidence>
<keyword evidence="1" id="KW-0732">Signal</keyword>